<evidence type="ECO:0000256" key="6">
    <source>
        <dbReference type="RuleBase" id="RU000304"/>
    </source>
</evidence>
<dbReference type="InterPro" id="IPR051681">
    <property type="entry name" value="Ser/Thr_Kinases-Pseudokinases"/>
</dbReference>
<keyword evidence="10" id="KW-1185">Reference proteome</keyword>
<evidence type="ECO:0000256" key="5">
    <source>
        <dbReference type="PROSITE-ProRule" id="PRU10141"/>
    </source>
</evidence>
<dbReference type="GO" id="GO:0005524">
    <property type="term" value="F:ATP binding"/>
    <property type="evidence" value="ECO:0007669"/>
    <property type="project" value="UniProtKB-UniRule"/>
</dbReference>
<evidence type="ECO:0000259" key="8">
    <source>
        <dbReference type="PROSITE" id="PS50011"/>
    </source>
</evidence>
<dbReference type="InterPro" id="IPR017441">
    <property type="entry name" value="Protein_kinase_ATP_BS"/>
</dbReference>
<dbReference type="PROSITE" id="PS00108">
    <property type="entry name" value="PROTEIN_KINASE_ST"/>
    <property type="match status" value="1"/>
</dbReference>
<evidence type="ECO:0000256" key="1">
    <source>
        <dbReference type="ARBA" id="ARBA00022679"/>
    </source>
</evidence>
<dbReference type="AlphaFoldDB" id="A0A165K4N1"/>
<feature type="binding site" evidence="5">
    <location>
        <position position="183"/>
    </location>
    <ligand>
        <name>ATP</name>
        <dbReference type="ChEBI" id="CHEBI:30616"/>
    </ligand>
</feature>
<dbReference type="CDD" id="cd14014">
    <property type="entry name" value="STKc_PknB_like"/>
    <property type="match status" value="1"/>
</dbReference>
<keyword evidence="4 5" id="KW-0067">ATP-binding</keyword>
<reference evidence="9 10" key="1">
    <citation type="journal article" date="2016" name="Mol. Biol. Evol.">
        <title>Comparative Genomics of Early-Diverging Mushroom-Forming Fungi Provides Insights into the Origins of Lignocellulose Decay Capabilities.</title>
        <authorList>
            <person name="Nagy L.G."/>
            <person name="Riley R."/>
            <person name="Tritt A."/>
            <person name="Adam C."/>
            <person name="Daum C."/>
            <person name="Floudas D."/>
            <person name="Sun H."/>
            <person name="Yadav J.S."/>
            <person name="Pangilinan J."/>
            <person name="Larsson K.H."/>
            <person name="Matsuura K."/>
            <person name="Barry K."/>
            <person name="Labutti K."/>
            <person name="Kuo R."/>
            <person name="Ohm R.A."/>
            <person name="Bhattacharya S.S."/>
            <person name="Shirouzu T."/>
            <person name="Yoshinaga Y."/>
            <person name="Martin F.M."/>
            <person name="Grigoriev I.V."/>
            <person name="Hibbett D.S."/>
        </authorList>
    </citation>
    <scope>NUCLEOTIDE SEQUENCE [LARGE SCALE GENOMIC DNA]</scope>
    <source>
        <strain evidence="9 10">HHB12029</strain>
    </source>
</reference>
<dbReference type="SMART" id="SM00220">
    <property type="entry name" value="S_TKc"/>
    <property type="match status" value="1"/>
</dbReference>
<dbReference type="PANTHER" id="PTHR44329:SF288">
    <property type="entry name" value="MITOGEN-ACTIVATED PROTEIN KINASE KINASE KINASE 20"/>
    <property type="match status" value="1"/>
</dbReference>
<dbReference type="PANTHER" id="PTHR44329">
    <property type="entry name" value="SERINE/THREONINE-PROTEIN KINASE TNNI3K-RELATED"/>
    <property type="match status" value="1"/>
</dbReference>
<dbReference type="InterPro" id="IPR011009">
    <property type="entry name" value="Kinase-like_dom_sf"/>
</dbReference>
<dbReference type="STRING" id="1314781.A0A165K4N1"/>
<feature type="domain" description="Protein kinase" evidence="8">
    <location>
        <begin position="152"/>
        <end position="436"/>
    </location>
</feature>
<keyword evidence="2 5" id="KW-0547">Nucleotide-binding</keyword>
<sequence>MNISAAPVDVDDNGESFTALGVDKRPNDGSVEPNAQDLVKKATKAKGHKMYHGNDHWHKLRHVVVEGLENCDSCGRALDKAQGAIMCYLPKCGLVIHNLEACRPRGNCTYFPDEDLMKPEAIIPKPKRIGRPPQPQESDQTELPVPDLTPYLVRRHEIGRGGFGTVYKARFLQDGKLETVAVKVLHAGPPKRLARELKTWMALKHPHVLPLLGTGQDGVTGGSALVSTFCEGGDILAFLKEASKDYPEKYLEFMLQLETLEAVAYLHGRPEVVVHWDLKPDNILIRFRNDDKSRPYALLGDFGLAKAAISGLPGWTTSFNSGTTRYMCPESLLAVYNGPEDLPSYTSYDMWSIGCVFAEIFTGKKQHAHRSFPNANGLFVHLVKCAEDPALDARPYRNKRSNWSDELWKLIPVSVLRKLARAGSAPPSNFVQAAFLHMGTGAFAAVDAARRRRDRGPLISTSALAEVDWELSSASQPA</sequence>
<evidence type="ECO:0000313" key="10">
    <source>
        <dbReference type="Proteomes" id="UP000077266"/>
    </source>
</evidence>
<feature type="region of interest" description="Disordered" evidence="7">
    <location>
        <begin position="124"/>
        <end position="144"/>
    </location>
</feature>
<dbReference type="Proteomes" id="UP000077266">
    <property type="component" value="Unassembled WGS sequence"/>
</dbReference>
<dbReference type="InterPro" id="IPR000719">
    <property type="entry name" value="Prot_kinase_dom"/>
</dbReference>
<accession>A0A165K4N1</accession>
<dbReference type="PROSITE" id="PS00107">
    <property type="entry name" value="PROTEIN_KINASE_ATP"/>
    <property type="match status" value="1"/>
</dbReference>
<comment type="similarity">
    <text evidence="6">Belongs to the protein kinase superfamily.</text>
</comment>
<name>A0A165K4N1_EXIGL</name>
<dbReference type="InterPro" id="IPR008271">
    <property type="entry name" value="Ser/Thr_kinase_AS"/>
</dbReference>
<evidence type="ECO:0000256" key="7">
    <source>
        <dbReference type="SAM" id="MobiDB-lite"/>
    </source>
</evidence>
<dbReference type="InParanoid" id="A0A165K4N1"/>
<organism evidence="9 10">
    <name type="scientific">Exidia glandulosa HHB12029</name>
    <dbReference type="NCBI Taxonomy" id="1314781"/>
    <lineage>
        <taxon>Eukaryota</taxon>
        <taxon>Fungi</taxon>
        <taxon>Dikarya</taxon>
        <taxon>Basidiomycota</taxon>
        <taxon>Agaricomycotina</taxon>
        <taxon>Agaricomycetes</taxon>
        <taxon>Auriculariales</taxon>
        <taxon>Exidiaceae</taxon>
        <taxon>Exidia</taxon>
    </lineage>
</organism>
<keyword evidence="1" id="KW-0808">Transferase</keyword>
<gene>
    <name evidence="9" type="ORF">EXIGLDRAFT_834069</name>
</gene>
<dbReference type="GO" id="GO:0004674">
    <property type="term" value="F:protein serine/threonine kinase activity"/>
    <property type="evidence" value="ECO:0007669"/>
    <property type="project" value="UniProtKB-KW"/>
</dbReference>
<dbReference type="EMBL" id="KV425951">
    <property type="protein sequence ID" value="KZV95782.1"/>
    <property type="molecule type" value="Genomic_DNA"/>
</dbReference>
<evidence type="ECO:0000256" key="3">
    <source>
        <dbReference type="ARBA" id="ARBA00022777"/>
    </source>
</evidence>
<dbReference type="SUPFAM" id="SSF56112">
    <property type="entry name" value="Protein kinase-like (PK-like)"/>
    <property type="match status" value="1"/>
</dbReference>
<dbReference type="OrthoDB" id="3270057at2759"/>
<keyword evidence="3 9" id="KW-0418">Kinase</keyword>
<proteinExistence type="inferred from homology"/>
<evidence type="ECO:0000256" key="4">
    <source>
        <dbReference type="ARBA" id="ARBA00022840"/>
    </source>
</evidence>
<evidence type="ECO:0000313" key="9">
    <source>
        <dbReference type="EMBL" id="KZV95782.1"/>
    </source>
</evidence>
<protein>
    <submittedName>
        <fullName evidence="9">Kinase-like protein</fullName>
    </submittedName>
</protein>
<dbReference type="Pfam" id="PF00069">
    <property type="entry name" value="Pkinase"/>
    <property type="match status" value="1"/>
</dbReference>
<evidence type="ECO:0000256" key="2">
    <source>
        <dbReference type="ARBA" id="ARBA00022741"/>
    </source>
</evidence>
<keyword evidence="6" id="KW-0723">Serine/threonine-protein kinase</keyword>
<dbReference type="Gene3D" id="1.10.510.10">
    <property type="entry name" value="Transferase(Phosphotransferase) domain 1"/>
    <property type="match status" value="1"/>
</dbReference>
<dbReference type="PROSITE" id="PS50011">
    <property type="entry name" value="PROTEIN_KINASE_DOM"/>
    <property type="match status" value="1"/>
</dbReference>